<dbReference type="GO" id="GO:0032968">
    <property type="term" value="P:positive regulation of transcription elongation by RNA polymerase II"/>
    <property type="evidence" value="ECO:0007669"/>
    <property type="project" value="TreeGrafter"/>
</dbReference>
<feature type="non-terminal residue" evidence="4">
    <location>
        <position position="1"/>
    </location>
</feature>
<sequence>STLTEKWSNFSIGKYVAIVALEQCQHYKDDFNSEHEEYWNLHSHIDKITENFREFNEQWKSLTAGS</sequence>
<dbReference type="InterPro" id="IPR010844">
    <property type="entry name" value="Occludin_ELL"/>
</dbReference>
<dbReference type="SUPFAM" id="SSF144292">
    <property type="entry name" value="occludin/ELL-like"/>
    <property type="match status" value="1"/>
</dbReference>
<organism evidence="4 5">
    <name type="scientific">Panurus biarmicus</name>
    <name type="common">Bearded tit</name>
    <dbReference type="NCBI Taxonomy" id="181101"/>
    <lineage>
        <taxon>Eukaryota</taxon>
        <taxon>Metazoa</taxon>
        <taxon>Chordata</taxon>
        <taxon>Craniata</taxon>
        <taxon>Vertebrata</taxon>
        <taxon>Euteleostomi</taxon>
        <taxon>Archelosauria</taxon>
        <taxon>Archosauria</taxon>
        <taxon>Dinosauria</taxon>
        <taxon>Saurischia</taxon>
        <taxon>Theropoda</taxon>
        <taxon>Coelurosauria</taxon>
        <taxon>Aves</taxon>
        <taxon>Neognathae</taxon>
        <taxon>Neoaves</taxon>
        <taxon>Telluraves</taxon>
        <taxon>Australaves</taxon>
        <taxon>Passeriformes</taxon>
        <taxon>Sylvioidea</taxon>
        <taxon>Sylviidae</taxon>
        <taxon>Sylviidae incertae sedis</taxon>
        <taxon>Panurus</taxon>
    </lineage>
</organism>
<evidence type="ECO:0000256" key="2">
    <source>
        <dbReference type="PROSITE-ProRule" id="PRU01324"/>
    </source>
</evidence>
<dbReference type="Pfam" id="PF07303">
    <property type="entry name" value="Occludin_ELL"/>
    <property type="match status" value="1"/>
</dbReference>
<comment type="similarity">
    <text evidence="1 2">Belongs to the ELL/occludin family.</text>
</comment>
<dbReference type="Gene3D" id="6.10.140.340">
    <property type="match status" value="1"/>
</dbReference>
<evidence type="ECO:0000313" key="5">
    <source>
        <dbReference type="Proteomes" id="UP000545574"/>
    </source>
</evidence>
<accession>A0A7K6MRF7</accession>
<evidence type="ECO:0000259" key="3">
    <source>
        <dbReference type="PROSITE" id="PS51980"/>
    </source>
</evidence>
<dbReference type="Proteomes" id="UP000545574">
    <property type="component" value="Unassembled WGS sequence"/>
</dbReference>
<dbReference type="AlphaFoldDB" id="A0A7K6MRF7"/>
<dbReference type="GO" id="GO:0042795">
    <property type="term" value="P:snRNA transcription by RNA polymerase II"/>
    <property type="evidence" value="ECO:0007669"/>
    <property type="project" value="TreeGrafter"/>
</dbReference>
<evidence type="ECO:0000256" key="1">
    <source>
        <dbReference type="ARBA" id="ARBA00009171"/>
    </source>
</evidence>
<dbReference type="GO" id="GO:0008023">
    <property type="term" value="C:transcription elongation factor complex"/>
    <property type="evidence" value="ECO:0007669"/>
    <property type="project" value="TreeGrafter"/>
</dbReference>
<dbReference type="EMBL" id="VZRT01003377">
    <property type="protein sequence ID" value="NWW39325.1"/>
    <property type="molecule type" value="Genomic_DNA"/>
</dbReference>
<name>A0A7K6MRF7_PANBI</name>
<gene>
    <name evidence="4" type="primary">Ell_1</name>
    <name evidence="4" type="ORF">PANBIA_R14719</name>
</gene>
<dbReference type="GO" id="GO:0000987">
    <property type="term" value="F:cis-regulatory region sequence-specific DNA binding"/>
    <property type="evidence" value="ECO:0007669"/>
    <property type="project" value="TreeGrafter"/>
</dbReference>
<keyword evidence="5" id="KW-1185">Reference proteome</keyword>
<dbReference type="PANTHER" id="PTHR23288">
    <property type="entry name" value="OCCLUDIN AND RNA POLYMERASE II ELONGATION FACTOR ELL"/>
    <property type="match status" value="1"/>
</dbReference>
<feature type="non-terminal residue" evidence="4">
    <location>
        <position position="66"/>
    </location>
</feature>
<dbReference type="PROSITE" id="PS51980">
    <property type="entry name" value="OCEL"/>
    <property type="match status" value="1"/>
</dbReference>
<evidence type="ECO:0000313" key="4">
    <source>
        <dbReference type="EMBL" id="NWW39325.1"/>
    </source>
</evidence>
<feature type="domain" description="OCEL" evidence="3">
    <location>
        <begin position="9"/>
        <end position="66"/>
    </location>
</feature>
<proteinExistence type="inferred from homology"/>
<protein>
    <submittedName>
        <fullName evidence="4">ELL factor</fullName>
    </submittedName>
</protein>
<dbReference type="PANTHER" id="PTHR23288:SF17">
    <property type="entry name" value="RNA POLYMERASE II ELONGATION FACTOR ELL"/>
    <property type="match status" value="1"/>
</dbReference>
<reference evidence="4 5" key="1">
    <citation type="submission" date="2019-09" db="EMBL/GenBank/DDBJ databases">
        <title>Bird 10,000 Genomes (B10K) Project - Family phase.</title>
        <authorList>
            <person name="Zhang G."/>
        </authorList>
    </citation>
    <scope>NUCLEOTIDE SEQUENCE [LARGE SCALE GENOMIC DNA]</scope>
    <source>
        <strain evidence="4">B10K-DU-030-18</strain>
    </source>
</reference>
<comment type="caution">
    <text evidence="4">The sequence shown here is derived from an EMBL/GenBank/DDBJ whole genome shotgun (WGS) entry which is preliminary data.</text>
</comment>
<dbReference type="InterPro" id="IPR031176">
    <property type="entry name" value="ELL/occludin"/>
</dbReference>